<keyword evidence="4" id="KW-1185">Reference proteome</keyword>
<dbReference type="EMBL" id="JAJHZP010000014">
    <property type="protein sequence ID" value="MDC4183482.1"/>
    <property type="molecule type" value="Genomic_DNA"/>
</dbReference>
<organism evidence="2 3">
    <name type="scientific">Mycoplasma bradburyae</name>
    <dbReference type="NCBI Taxonomy" id="2963128"/>
    <lineage>
        <taxon>Bacteria</taxon>
        <taxon>Bacillati</taxon>
        <taxon>Mycoplasmatota</taxon>
        <taxon>Mollicutes</taxon>
        <taxon>Mycoplasmataceae</taxon>
        <taxon>Mycoplasma</taxon>
    </lineage>
</organism>
<evidence type="ECO:0000313" key="1">
    <source>
        <dbReference type="EMBL" id="MDC4181691.1"/>
    </source>
</evidence>
<dbReference type="Proteomes" id="UP001216384">
    <property type="component" value="Unassembled WGS sequence"/>
</dbReference>
<comment type="caution">
    <text evidence="2">The sequence shown here is derived from an EMBL/GenBank/DDBJ whole genome shotgun (WGS) entry which is preliminary data.</text>
</comment>
<protein>
    <submittedName>
        <fullName evidence="2">Uncharacterized protein</fullName>
    </submittedName>
</protein>
<evidence type="ECO:0000313" key="2">
    <source>
        <dbReference type="EMBL" id="MDC4183482.1"/>
    </source>
</evidence>
<name>A0AAW6HNR4_9MOLU</name>
<dbReference type="Proteomes" id="UP001220940">
    <property type="component" value="Unassembled WGS sequence"/>
</dbReference>
<reference evidence="2 4" key="1">
    <citation type="submission" date="2021-11" db="EMBL/GenBank/DDBJ databases">
        <title>Description of Mycoplasma bradburyaesp. nov.from sea birds: a tribute to a great mycoplasmologist.</title>
        <authorList>
            <person name="Ramirez A.S."/>
            <person name="Poveda C."/>
            <person name="Suarez-Perez A."/>
            <person name="Rosales R.S."/>
            <person name="Dijkman R."/>
            <person name="Feberwee A."/>
            <person name="Spergser J."/>
            <person name="Szostak M.P."/>
            <person name="Ressel L."/>
            <person name="Calabuig P."/>
            <person name="Catania S."/>
            <person name="Gobbo F."/>
            <person name="Timofte D."/>
            <person name="Poveda J.B."/>
        </authorList>
    </citation>
    <scope>NUCLEOTIDE SEQUENCE</scope>
    <source>
        <strain evidence="1 4">T158</strain>
        <strain evidence="2">T264</strain>
    </source>
</reference>
<evidence type="ECO:0000313" key="4">
    <source>
        <dbReference type="Proteomes" id="UP001220940"/>
    </source>
</evidence>
<dbReference type="EMBL" id="JAJHZM010000001">
    <property type="protein sequence ID" value="MDC4181691.1"/>
    <property type="molecule type" value="Genomic_DNA"/>
</dbReference>
<evidence type="ECO:0000313" key="3">
    <source>
        <dbReference type="Proteomes" id="UP001216384"/>
    </source>
</evidence>
<sequence length="106" mass="12537">MSQELTNTRSLVYNKFGSIKITDKAFLKYIKNKIDSYLENNKLIELLKVDLYHFYDDTNAQINIYVKYLKKKYDNDFIKNLSNQIINAINVELGLVLTSINFIQKF</sequence>
<gene>
    <name evidence="1" type="ORF">LNO68_00600</name>
    <name evidence="2" type="ORF">LNO71_02355</name>
</gene>
<dbReference type="AlphaFoldDB" id="A0AAW6HNR4"/>
<accession>A0AAW6HNR4</accession>
<proteinExistence type="predicted"/>
<dbReference type="RefSeq" id="WP_255034409.1">
    <property type="nucleotide sequence ID" value="NZ_CP101414.1"/>
</dbReference>